<proteinExistence type="predicted"/>
<keyword evidence="3" id="KW-1185">Reference proteome</keyword>
<dbReference type="Proteomes" id="UP001229313">
    <property type="component" value="Chromosome"/>
</dbReference>
<accession>A0ABY9P5V3</accession>
<evidence type="ECO:0000313" key="2">
    <source>
        <dbReference type="EMBL" id="WMT02437.1"/>
    </source>
</evidence>
<name>A0ABY9P5V3_9GAMM</name>
<gene>
    <name evidence="2" type="ORF">RDV84_21115</name>
</gene>
<feature type="signal peptide" evidence="1">
    <location>
        <begin position="1"/>
        <end position="48"/>
    </location>
</feature>
<keyword evidence="1" id="KW-0732">Signal</keyword>
<feature type="chain" id="PRO_5045348079" evidence="1">
    <location>
        <begin position="49"/>
        <end position="242"/>
    </location>
</feature>
<evidence type="ECO:0000313" key="3">
    <source>
        <dbReference type="Proteomes" id="UP001229313"/>
    </source>
</evidence>
<sequence>MESNTKGSLSPKPRFWAHALSRAARISRSLYAASVFAACALTAAPALAQNPMEESAARSIGYMDCVIRTEAATIDTAVVALVEKCHYKLDQPVADVIAELSAVLPLDDTAPLAEQLAPIKDRFTDAQFEYFVEMDAILDAAVSTDELGASLAKLEERALKSLGRSKEDLKVLEGISFARYSVELLSGYKETEAVFQDKGCCRFLRGVVRVARAVIAGVESGGTVGGIVAGVKAIAREIIRPG</sequence>
<dbReference type="EMBL" id="CP133568">
    <property type="protein sequence ID" value="WMT02437.1"/>
    <property type="molecule type" value="Genomic_DNA"/>
</dbReference>
<organism evidence="2 3">
    <name type="scientific">Lysobacter yananisis</name>
    <dbReference type="NCBI Taxonomy" id="1003114"/>
    <lineage>
        <taxon>Bacteria</taxon>
        <taxon>Pseudomonadati</taxon>
        <taxon>Pseudomonadota</taxon>
        <taxon>Gammaproteobacteria</taxon>
        <taxon>Lysobacterales</taxon>
        <taxon>Lysobacteraceae</taxon>
        <taxon>Lysobacter</taxon>
    </lineage>
</organism>
<evidence type="ECO:0000256" key="1">
    <source>
        <dbReference type="SAM" id="SignalP"/>
    </source>
</evidence>
<protein>
    <submittedName>
        <fullName evidence="2">Uncharacterized protein</fullName>
    </submittedName>
</protein>
<reference evidence="2 3" key="1">
    <citation type="submission" date="2023-08" db="EMBL/GenBank/DDBJ databases">
        <title>The whole genome sequence of Lysobacter yananisis.</title>
        <authorList>
            <person name="Sun H."/>
        </authorList>
    </citation>
    <scope>NUCLEOTIDE SEQUENCE [LARGE SCALE GENOMIC DNA]</scope>
    <source>
        <strain evidence="2 3">SNNU513</strain>
    </source>
</reference>
<dbReference type="RefSeq" id="WP_309151489.1">
    <property type="nucleotide sequence ID" value="NZ_CP133568.1"/>
</dbReference>